<dbReference type="NCBIfam" id="TIGR00587">
    <property type="entry name" value="nfo"/>
    <property type="match status" value="1"/>
</dbReference>
<dbReference type="GO" id="GO:0006284">
    <property type="term" value="P:base-excision repair"/>
    <property type="evidence" value="ECO:0007669"/>
    <property type="project" value="TreeGrafter"/>
</dbReference>
<dbReference type="AlphaFoldDB" id="A0A8H5HT90"/>
<comment type="caution">
    <text evidence="11">The sequence shown here is derived from an EMBL/GenBank/DDBJ whole genome shotgun (WGS) entry which is preliminary data.</text>
</comment>
<evidence type="ECO:0000256" key="6">
    <source>
        <dbReference type="ARBA" id="ARBA00022801"/>
    </source>
</evidence>
<evidence type="ECO:0000256" key="4">
    <source>
        <dbReference type="ARBA" id="ARBA00022723"/>
    </source>
</evidence>
<dbReference type="PROSITE" id="PS00731">
    <property type="entry name" value="AP_NUCLEASE_F2_3"/>
    <property type="match status" value="1"/>
</dbReference>
<evidence type="ECO:0000259" key="10">
    <source>
        <dbReference type="Pfam" id="PF01261"/>
    </source>
</evidence>
<dbReference type="InterPro" id="IPR001719">
    <property type="entry name" value="AP_endonuc_2"/>
</dbReference>
<dbReference type="GO" id="GO:0003906">
    <property type="term" value="F:DNA-(apurinic or apyrimidinic site) endonuclease activity"/>
    <property type="evidence" value="ECO:0007669"/>
    <property type="project" value="TreeGrafter"/>
</dbReference>
<feature type="region of interest" description="Disordered" evidence="9">
    <location>
        <begin position="365"/>
        <end position="384"/>
    </location>
</feature>
<evidence type="ECO:0000256" key="1">
    <source>
        <dbReference type="ARBA" id="ARBA00001947"/>
    </source>
</evidence>
<dbReference type="NCBIfam" id="NF002199">
    <property type="entry name" value="PRK01060.1-4"/>
    <property type="match status" value="1"/>
</dbReference>
<dbReference type="PROSITE" id="PS00729">
    <property type="entry name" value="AP_NUCLEASE_F2_1"/>
    <property type="match status" value="1"/>
</dbReference>
<sequence length="384" mass="42373">MARNINRNFSSSMAKRKSNVILAAVEATSQTVTKKARIMYESEDIEDVTEPVPHRASNPWKVGAHVSAAGGVENAILNASKIGANAFALFLKSQRKWTSPPLRPESISTFKSSMKEYGYGPGHVLPHGSYLINLGNPDSAKREKSYDCFLDDLRRCEQLGLELYNFHPGSTVGLATPSESIAFIAECINRAHQDTKDSKAGSGNVIGSDFAHLGEIISQVEDKTRIGVCLDTCHMFAAGYDIRTKEGWLSTVTEFDTRVGLEYLRGMHLNDSKEGLGLKKDRHENLGIGHLSLSAFAHILTDPRMQDIPLILETPSHEETSKDWGVWQKELEVLNKLSKSVEEGGRLSSEAEYDQLTQEIREAIKAASRKARKSPTKDGSKKGK</sequence>
<keyword evidence="4" id="KW-0479">Metal-binding</keyword>
<evidence type="ECO:0000256" key="9">
    <source>
        <dbReference type="SAM" id="MobiDB-lite"/>
    </source>
</evidence>
<keyword evidence="6" id="KW-0378">Hydrolase</keyword>
<evidence type="ECO:0000256" key="7">
    <source>
        <dbReference type="ARBA" id="ARBA00022833"/>
    </source>
</evidence>
<dbReference type="HAMAP" id="MF_00152">
    <property type="entry name" value="Nfo"/>
    <property type="match status" value="1"/>
</dbReference>
<proteinExistence type="inferred from homology"/>
<dbReference type="EMBL" id="JAACJN010000026">
    <property type="protein sequence ID" value="KAF5388826.1"/>
    <property type="molecule type" value="Genomic_DNA"/>
</dbReference>
<keyword evidence="7" id="KW-0862">Zinc</keyword>
<dbReference type="GO" id="GO:0008270">
    <property type="term" value="F:zinc ion binding"/>
    <property type="evidence" value="ECO:0007669"/>
    <property type="project" value="InterPro"/>
</dbReference>
<feature type="compositionally biased region" description="Basic and acidic residues" evidence="9">
    <location>
        <begin position="375"/>
        <end position="384"/>
    </location>
</feature>
<evidence type="ECO:0000256" key="3">
    <source>
        <dbReference type="ARBA" id="ARBA00021759"/>
    </source>
</evidence>
<dbReference type="PANTHER" id="PTHR21445:SF0">
    <property type="entry name" value="APURINIC-APYRIMIDINIC ENDONUCLEASE"/>
    <property type="match status" value="1"/>
</dbReference>
<dbReference type="GO" id="GO:0005739">
    <property type="term" value="C:mitochondrion"/>
    <property type="evidence" value="ECO:0007669"/>
    <property type="project" value="TreeGrafter"/>
</dbReference>
<dbReference type="CDD" id="cd00019">
    <property type="entry name" value="AP2Ec"/>
    <property type="match status" value="1"/>
</dbReference>
<evidence type="ECO:0000256" key="8">
    <source>
        <dbReference type="ARBA" id="ARBA00023204"/>
    </source>
</evidence>
<evidence type="ECO:0000256" key="2">
    <source>
        <dbReference type="ARBA" id="ARBA00005340"/>
    </source>
</evidence>
<dbReference type="SMART" id="SM00518">
    <property type="entry name" value="AP2Ec"/>
    <property type="match status" value="1"/>
</dbReference>
<evidence type="ECO:0000313" key="11">
    <source>
        <dbReference type="EMBL" id="KAF5388826.1"/>
    </source>
</evidence>
<dbReference type="PROSITE" id="PS00730">
    <property type="entry name" value="AP_NUCLEASE_F2_2"/>
    <property type="match status" value="1"/>
</dbReference>
<keyword evidence="8" id="KW-0234">DNA repair</keyword>
<dbReference type="OrthoDB" id="7663182at2759"/>
<keyword evidence="12" id="KW-1185">Reference proteome</keyword>
<comment type="similarity">
    <text evidence="2">Belongs to the AP endonuclease 2 family.</text>
</comment>
<dbReference type="PROSITE" id="PS51432">
    <property type="entry name" value="AP_NUCLEASE_F2_4"/>
    <property type="match status" value="1"/>
</dbReference>
<comment type="cofactor">
    <cofactor evidence="1">
        <name>Zn(2+)</name>
        <dbReference type="ChEBI" id="CHEBI:29105"/>
    </cofactor>
</comment>
<dbReference type="GO" id="GO:0008081">
    <property type="term" value="F:phosphoric diester hydrolase activity"/>
    <property type="evidence" value="ECO:0007669"/>
    <property type="project" value="TreeGrafter"/>
</dbReference>
<protein>
    <recommendedName>
        <fullName evidence="3">Apurinic-apyrimidinic endonuclease 1</fullName>
    </recommendedName>
</protein>
<dbReference type="InterPro" id="IPR036237">
    <property type="entry name" value="Xyl_isomerase-like_sf"/>
</dbReference>
<dbReference type="PANTHER" id="PTHR21445">
    <property type="entry name" value="ENDONUCLEASE IV ENDODEOXYRIBONUCLEASE IV"/>
    <property type="match status" value="1"/>
</dbReference>
<dbReference type="InterPro" id="IPR013022">
    <property type="entry name" value="Xyl_isomerase-like_TIM-brl"/>
</dbReference>
<keyword evidence="5" id="KW-0227">DNA damage</keyword>
<gene>
    <name evidence="11" type="ORF">D9757_005626</name>
</gene>
<name>A0A8H5HT90_9AGAR</name>
<evidence type="ECO:0000256" key="5">
    <source>
        <dbReference type="ARBA" id="ARBA00022763"/>
    </source>
</evidence>
<reference evidence="11 12" key="1">
    <citation type="journal article" date="2020" name="ISME J.">
        <title>Uncovering the hidden diversity of litter-decomposition mechanisms in mushroom-forming fungi.</title>
        <authorList>
            <person name="Floudas D."/>
            <person name="Bentzer J."/>
            <person name="Ahren D."/>
            <person name="Johansson T."/>
            <person name="Persson P."/>
            <person name="Tunlid A."/>
        </authorList>
    </citation>
    <scope>NUCLEOTIDE SEQUENCE [LARGE SCALE GENOMIC DNA]</scope>
    <source>
        <strain evidence="11 12">CBS 406.79</strain>
    </source>
</reference>
<organism evidence="11 12">
    <name type="scientific">Collybiopsis confluens</name>
    <dbReference type="NCBI Taxonomy" id="2823264"/>
    <lineage>
        <taxon>Eukaryota</taxon>
        <taxon>Fungi</taxon>
        <taxon>Dikarya</taxon>
        <taxon>Basidiomycota</taxon>
        <taxon>Agaricomycotina</taxon>
        <taxon>Agaricomycetes</taxon>
        <taxon>Agaricomycetidae</taxon>
        <taxon>Agaricales</taxon>
        <taxon>Marasmiineae</taxon>
        <taxon>Omphalotaceae</taxon>
        <taxon>Collybiopsis</taxon>
    </lineage>
</organism>
<dbReference type="Pfam" id="PF01261">
    <property type="entry name" value="AP_endonuc_2"/>
    <property type="match status" value="1"/>
</dbReference>
<accession>A0A8H5HT90</accession>
<dbReference type="GO" id="GO:0003677">
    <property type="term" value="F:DNA binding"/>
    <property type="evidence" value="ECO:0007669"/>
    <property type="project" value="InterPro"/>
</dbReference>
<dbReference type="Proteomes" id="UP000518752">
    <property type="component" value="Unassembled WGS sequence"/>
</dbReference>
<dbReference type="GO" id="GO:0005634">
    <property type="term" value="C:nucleus"/>
    <property type="evidence" value="ECO:0007669"/>
    <property type="project" value="TreeGrafter"/>
</dbReference>
<dbReference type="Gene3D" id="3.20.20.150">
    <property type="entry name" value="Divalent-metal-dependent TIM barrel enzymes"/>
    <property type="match status" value="1"/>
</dbReference>
<feature type="domain" description="Xylose isomerase-like TIM barrel" evidence="10">
    <location>
        <begin position="78"/>
        <end position="336"/>
    </location>
</feature>
<evidence type="ECO:0000313" key="12">
    <source>
        <dbReference type="Proteomes" id="UP000518752"/>
    </source>
</evidence>
<dbReference type="SUPFAM" id="SSF51658">
    <property type="entry name" value="Xylose isomerase-like"/>
    <property type="match status" value="1"/>
</dbReference>
<dbReference type="FunFam" id="3.20.20.150:FF:000001">
    <property type="entry name" value="Probable endonuclease 4"/>
    <property type="match status" value="1"/>
</dbReference>
<dbReference type="InterPro" id="IPR018246">
    <property type="entry name" value="AP_endonuc_F2_Zn_BS"/>
</dbReference>